<keyword evidence="2 3" id="KW-0808">Transferase</keyword>
<gene>
    <name evidence="5" type="ORF">R3W88_013588</name>
</gene>
<name>A0AAV9KS54_9SOLN</name>
<dbReference type="EMBL" id="JAWPEI010000009">
    <property type="protein sequence ID" value="KAK4715250.1"/>
    <property type="molecule type" value="Genomic_DNA"/>
</dbReference>
<feature type="domain" description="Sulfotransferase" evidence="4">
    <location>
        <begin position="5"/>
        <end position="66"/>
    </location>
</feature>
<dbReference type="Proteomes" id="UP001311915">
    <property type="component" value="Unassembled WGS sequence"/>
</dbReference>
<keyword evidence="6" id="KW-1185">Reference proteome</keyword>
<comment type="caution">
    <text evidence="5">The sequence shown here is derived from an EMBL/GenBank/DDBJ whole genome shotgun (WGS) entry which is preliminary data.</text>
</comment>
<dbReference type="GO" id="GO:0008146">
    <property type="term" value="F:sulfotransferase activity"/>
    <property type="evidence" value="ECO:0007669"/>
    <property type="project" value="InterPro"/>
</dbReference>
<accession>A0AAV9KS54</accession>
<evidence type="ECO:0000259" key="4">
    <source>
        <dbReference type="Pfam" id="PF00685"/>
    </source>
</evidence>
<dbReference type="InterPro" id="IPR000863">
    <property type="entry name" value="Sulfotransferase_dom"/>
</dbReference>
<evidence type="ECO:0000313" key="5">
    <source>
        <dbReference type="EMBL" id="KAK4715250.1"/>
    </source>
</evidence>
<organism evidence="5 6">
    <name type="scientific">Solanum pinnatisectum</name>
    <name type="common">tansyleaf nightshade</name>
    <dbReference type="NCBI Taxonomy" id="50273"/>
    <lineage>
        <taxon>Eukaryota</taxon>
        <taxon>Viridiplantae</taxon>
        <taxon>Streptophyta</taxon>
        <taxon>Embryophyta</taxon>
        <taxon>Tracheophyta</taxon>
        <taxon>Spermatophyta</taxon>
        <taxon>Magnoliopsida</taxon>
        <taxon>eudicotyledons</taxon>
        <taxon>Gunneridae</taxon>
        <taxon>Pentapetalae</taxon>
        <taxon>asterids</taxon>
        <taxon>lamiids</taxon>
        <taxon>Solanales</taxon>
        <taxon>Solanaceae</taxon>
        <taxon>Solanoideae</taxon>
        <taxon>Solaneae</taxon>
        <taxon>Solanum</taxon>
    </lineage>
</organism>
<dbReference type="Gene3D" id="3.40.50.300">
    <property type="entry name" value="P-loop containing nucleotide triphosphate hydrolases"/>
    <property type="match status" value="1"/>
</dbReference>
<dbReference type="AlphaFoldDB" id="A0AAV9KS54"/>
<evidence type="ECO:0000256" key="2">
    <source>
        <dbReference type="ARBA" id="ARBA00022679"/>
    </source>
</evidence>
<evidence type="ECO:0000313" key="6">
    <source>
        <dbReference type="Proteomes" id="UP001311915"/>
    </source>
</evidence>
<evidence type="ECO:0000256" key="3">
    <source>
        <dbReference type="RuleBase" id="RU361155"/>
    </source>
</evidence>
<evidence type="ECO:0000256" key="1">
    <source>
        <dbReference type="ARBA" id="ARBA00005771"/>
    </source>
</evidence>
<dbReference type="InterPro" id="IPR027417">
    <property type="entry name" value="P-loop_NTPase"/>
</dbReference>
<reference evidence="5 6" key="1">
    <citation type="submission" date="2023-10" db="EMBL/GenBank/DDBJ databases">
        <title>Genome-Wide Identification Analysis in wild type Solanum Pinnatisectum Reveals Some Genes Defensing Phytophthora Infestans.</title>
        <authorList>
            <person name="Sun C."/>
        </authorList>
    </citation>
    <scope>NUCLEOTIDE SEQUENCE [LARGE SCALE GENOMIC DNA]</scope>
    <source>
        <strain evidence="5">LQN</strain>
        <tissue evidence="5">Leaf</tissue>
    </source>
</reference>
<dbReference type="SUPFAM" id="SSF52540">
    <property type="entry name" value="P-loop containing nucleoside triphosphate hydrolases"/>
    <property type="match status" value="1"/>
</dbReference>
<dbReference type="EC" id="2.8.2.-" evidence="3"/>
<comment type="similarity">
    <text evidence="1 3">Belongs to the sulfotransferase 1 family.</text>
</comment>
<protein>
    <recommendedName>
        <fullName evidence="3">Sulfotransferase</fullName>
        <ecNumber evidence="3">2.8.2.-</ecNumber>
    </recommendedName>
</protein>
<proteinExistence type="inferred from homology"/>
<sequence>MYEILIICSLENLSNLKVNTKGKLSSGEENKVFFRKGKVGDWKNYFTIEMNEKLNHIIEQKFEGSGLRF</sequence>
<dbReference type="Pfam" id="PF00685">
    <property type="entry name" value="Sulfotransfer_1"/>
    <property type="match status" value="1"/>
</dbReference>
<dbReference type="PANTHER" id="PTHR11783">
    <property type="entry name" value="SULFOTRANSFERASE SULT"/>
    <property type="match status" value="1"/>
</dbReference>